<dbReference type="InterPro" id="IPR010994">
    <property type="entry name" value="RuvA_2-like"/>
</dbReference>
<evidence type="ECO:0000259" key="21">
    <source>
        <dbReference type="PROSITE" id="PS50067"/>
    </source>
</evidence>
<keyword evidence="14" id="KW-0206">Cytoskeleton</keyword>
<keyword evidence="7 16" id="KW-0863">Zinc-finger</keyword>
<evidence type="ECO:0000259" key="22">
    <source>
        <dbReference type="PROSITE" id="PS50157"/>
    </source>
</evidence>
<evidence type="ECO:0000256" key="1">
    <source>
        <dbReference type="ARBA" id="ARBA00004123"/>
    </source>
</evidence>
<dbReference type="Gene3D" id="3.40.850.10">
    <property type="entry name" value="Kinesin motor domain"/>
    <property type="match status" value="1"/>
</dbReference>
<keyword evidence="11" id="KW-0238">DNA-binding</keyword>
<dbReference type="FunFam" id="3.30.160.60:FF:000780">
    <property type="entry name" value="myc-associated zinc finger protein isoform X1"/>
    <property type="match status" value="1"/>
</dbReference>
<dbReference type="GO" id="GO:0006357">
    <property type="term" value="P:regulation of transcription by RNA polymerase II"/>
    <property type="evidence" value="ECO:0007669"/>
    <property type="project" value="UniProtKB-ARBA"/>
</dbReference>
<evidence type="ECO:0000256" key="6">
    <source>
        <dbReference type="ARBA" id="ARBA00022741"/>
    </source>
</evidence>
<dbReference type="AlphaFoldDB" id="A0A8X7X8L3"/>
<dbReference type="GO" id="GO:0005875">
    <property type="term" value="C:microtubule associated complex"/>
    <property type="evidence" value="ECO:0007669"/>
    <property type="project" value="TreeGrafter"/>
</dbReference>
<evidence type="ECO:0000256" key="16">
    <source>
        <dbReference type="PROSITE-ProRule" id="PRU00042"/>
    </source>
</evidence>
<feature type="domain" description="C2H2-type" evidence="22">
    <location>
        <begin position="690"/>
        <end position="717"/>
    </location>
</feature>
<dbReference type="SMART" id="SM00129">
    <property type="entry name" value="KISc"/>
    <property type="match status" value="1"/>
</dbReference>
<accession>A0A8X7X8L3</accession>
<keyword evidence="12" id="KW-0804">Transcription</keyword>
<comment type="subcellular location">
    <subcellularLocation>
        <location evidence="2">Cytoplasm</location>
        <location evidence="2">Cytoskeleton</location>
    </subcellularLocation>
    <subcellularLocation>
        <location evidence="1">Nucleus</location>
    </subcellularLocation>
</comment>
<dbReference type="CDD" id="cd01376">
    <property type="entry name" value="KISc_KID_like"/>
    <property type="match status" value="1"/>
</dbReference>
<dbReference type="PANTHER" id="PTHR47969:SF9">
    <property type="entry name" value="KINESIN-LIKE PROTEIN"/>
    <property type="match status" value="1"/>
</dbReference>
<dbReference type="SUPFAM" id="SSF47781">
    <property type="entry name" value="RuvA domain 2-like"/>
    <property type="match status" value="1"/>
</dbReference>
<evidence type="ECO:0000313" key="23">
    <source>
        <dbReference type="EMBL" id="KAG2464238.1"/>
    </source>
</evidence>
<dbReference type="FunFam" id="3.30.160.60:FF:000095">
    <property type="entry name" value="Vascular endothelial zinc finger 1"/>
    <property type="match status" value="1"/>
</dbReference>
<keyword evidence="10" id="KW-0805">Transcription regulation</keyword>
<comment type="caution">
    <text evidence="17">Lacks conserved residue(s) required for the propagation of feature annotation.</text>
</comment>
<gene>
    <name evidence="23" type="primary">Kif22_0</name>
    <name evidence="23" type="ORF">GTO96_0002185</name>
</gene>
<dbReference type="InterPro" id="IPR027417">
    <property type="entry name" value="P-loop_NTPase"/>
</dbReference>
<comment type="similarity">
    <text evidence="17 18">Belongs to the TRAFAC class myosin-kinesin ATPase superfamily. Kinesin family.</text>
</comment>
<dbReference type="SUPFAM" id="SSF52540">
    <property type="entry name" value="P-loop containing nucleoside triphosphate hydrolases"/>
    <property type="match status" value="1"/>
</dbReference>
<dbReference type="PRINTS" id="PR00380">
    <property type="entry name" value="KINESINHEAVY"/>
</dbReference>
<dbReference type="PROSITE" id="PS50067">
    <property type="entry name" value="KINESIN_MOTOR_2"/>
    <property type="match status" value="1"/>
</dbReference>
<keyword evidence="9 18" id="KW-0067">ATP-binding</keyword>
<dbReference type="PROSITE" id="PS00028">
    <property type="entry name" value="ZINC_FINGER_C2H2_1"/>
    <property type="match status" value="3"/>
</dbReference>
<dbReference type="FunFam" id="3.40.850.10:FF:000043">
    <property type="entry name" value="Kinesin-like protein"/>
    <property type="match status" value="1"/>
</dbReference>
<dbReference type="Gene3D" id="3.30.160.60">
    <property type="entry name" value="Classic Zinc Finger"/>
    <property type="match status" value="3"/>
</dbReference>
<keyword evidence="4" id="KW-0479">Metal-binding</keyword>
<reference evidence="23 24" key="1">
    <citation type="journal article" date="2021" name="Cell">
        <title>Tracing the genetic footprints of vertebrate landing in non-teleost ray-finned fishes.</title>
        <authorList>
            <person name="Bi X."/>
            <person name="Wang K."/>
            <person name="Yang L."/>
            <person name="Pan H."/>
            <person name="Jiang H."/>
            <person name="Wei Q."/>
            <person name="Fang M."/>
            <person name="Yu H."/>
            <person name="Zhu C."/>
            <person name="Cai Y."/>
            <person name="He Y."/>
            <person name="Gan X."/>
            <person name="Zeng H."/>
            <person name="Yu D."/>
            <person name="Zhu Y."/>
            <person name="Jiang H."/>
            <person name="Qiu Q."/>
            <person name="Yang H."/>
            <person name="Zhang Y.E."/>
            <person name="Wang W."/>
            <person name="Zhu M."/>
            <person name="He S."/>
            <person name="Zhang G."/>
        </authorList>
    </citation>
    <scope>NUCLEOTIDE SEQUENCE [LARGE SCALE GENOMIC DNA]</scope>
    <source>
        <strain evidence="23">Bchr_013</strain>
    </source>
</reference>
<dbReference type="GO" id="GO:0007052">
    <property type="term" value="P:mitotic spindle organization"/>
    <property type="evidence" value="ECO:0007669"/>
    <property type="project" value="TreeGrafter"/>
</dbReference>
<dbReference type="Gene3D" id="1.10.150.280">
    <property type="entry name" value="AF1531-like domain"/>
    <property type="match status" value="1"/>
</dbReference>
<dbReference type="Pfam" id="PF13894">
    <property type="entry name" value="zf-C2H2_4"/>
    <property type="match status" value="1"/>
</dbReference>
<dbReference type="InterPro" id="IPR036961">
    <property type="entry name" value="Kinesin_motor_dom_sf"/>
</dbReference>
<protein>
    <recommendedName>
        <fullName evidence="18">Kinesin-like protein</fullName>
    </recommendedName>
</protein>
<feature type="coiled-coil region" evidence="19">
    <location>
        <begin position="441"/>
        <end position="482"/>
    </location>
</feature>
<dbReference type="Proteomes" id="UP000886611">
    <property type="component" value="Unassembled WGS sequence"/>
</dbReference>
<keyword evidence="15" id="KW-0539">Nucleus</keyword>
<evidence type="ECO:0000256" key="7">
    <source>
        <dbReference type="ARBA" id="ARBA00022771"/>
    </source>
</evidence>
<keyword evidence="6 18" id="KW-0547">Nucleotide-binding</keyword>
<evidence type="ECO:0000256" key="15">
    <source>
        <dbReference type="ARBA" id="ARBA00023242"/>
    </source>
</evidence>
<feature type="domain" description="C2H2-type" evidence="22">
    <location>
        <begin position="790"/>
        <end position="817"/>
    </location>
</feature>
<dbReference type="GO" id="GO:0003677">
    <property type="term" value="F:DNA binding"/>
    <property type="evidence" value="ECO:0007669"/>
    <property type="project" value="UniProtKB-KW"/>
</dbReference>
<feature type="domain" description="Kinesin motor" evidence="21">
    <location>
        <begin position="21"/>
        <end position="357"/>
    </location>
</feature>
<dbReference type="GO" id="GO:0005634">
    <property type="term" value="C:nucleus"/>
    <property type="evidence" value="ECO:0007669"/>
    <property type="project" value="UniProtKB-SubCell"/>
</dbReference>
<feature type="compositionally biased region" description="Polar residues" evidence="20">
    <location>
        <begin position="659"/>
        <end position="679"/>
    </location>
</feature>
<evidence type="ECO:0000256" key="9">
    <source>
        <dbReference type="ARBA" id="ARBA00022840"/>
    </source>
</evidence>
<evidence type="ECO:0000256" key="2">
    <source>
        <dbReference type="ARBA" id="ARBA00004245"/>
    </source>
</evidence>
<dbReference type="SUPFAM" id="SSF57667">
    <property type="entry name" value="beta-beta-alpha zinc fingers"/>
    <property type="match status" value="2"/>
</dbReference>
<name>A0A8X7X8L3_POLSE</name>
<evidence type="ECO:0000256" key="18">
    <source>
        <dbReference type="RuleBase" id="RU000394"/>
    </source>
</evidence>
<evidence type="ECO:0000256" key="17">
    <source>
        <dbReference type="PROSITE-ProRule" id="PRU00283"/>
    </source>
</evidence>
<dbReference type="GO" id="GO:0003777">
    <property type="term" value="F:microtubule motor activity"/>
    <property type="evidence" value="ECO:0007669"/>
    <property type="project" value="InterPro"/>
</dbReference>
<keyword evidence="8" id="KW-0862">Zinc</keyword>
<evidence type="ECO:0000256" key="11">
    <source>
        <dbReference type="ARBA" id="ARBA00023125"/>
    </source>
</evidence>
<keyword evidence="19" id="KW-0175">Coiled coil</keyword>
<dbReference type="Pfam" id="PF00096">
    <property type="entry name" value="zf-C2H2"/>
    <property type="match status" value="2"/>
</dbReference>
<feature type="region of interest" description="Disordered" evidence="20">
    <location>
        <begin position="366"/>
        <end position="416"/>
    </location>
</feature>
<evidence type="ECO:0000256" key="19">
    <source>
        <dbReference type="SAM" id="Coils"/>
    </source>
</evidence>
<evidence type="ECO:0000256" key="3">
    <source>
        <dbReference type="ARBA" id="ARBA00022701"/>
    </source>
</evidence>
<feature type="domain" description="C2H2-type" evidence="22">
    <location>
        <begin position="818"/>
        <end position="845"/>
    </location>
</feature>
<feature type="compositionally biased region" description="Polar residues" evidence="20">
    <location>
        <begin position="392"/>
        <end position="401"/>
    </location>
</feature>
<dbReference type="GO" id="GO:0005524">
    <property type="term" value="F:ATP binding"/>
    <property type="evidence" value="ECO:0007669"/>
    <property type="project" value="UniProtKB-KW"/>
</dbReference>
<evidence type="ECO:0000256" key="20">
    <source>
        <dbReference type="SAM" id="MobiDB-lite"/>
    </source>
</evidence>
<evidence type="ECO:0000256" key="8">
    <source>
        <dbReference type="ARBA" id="ARBA00022833"/>
    </source>
</evidence>
<dbReference type="GO" id="GO:0051231">
    <property type="term" value="P:spindle elongation"/>
    <property type="evidence" value="ECO:0007669"/>
    <property type="project" value="TreeGrafter"/>
</dbReference>
<dbReference type="EMBL" id="JAATIS010003638">
    <property type="protein sequence ID" value="KAG2464238.1"/>
    <property type="molecule type" value="Genomic_DNA"/>
</dbReference>
<feature type="non-terminal residue" evidence="23">
    <location>
        <position position="921"/>
    </location>
</feature>
<evidence type="ECO:0000256" key="12">
    <source>
        <dbReference type="ARBA" id="ARBA00023163"/>
    </source>
</evidence>
<evidence type="ECO:0000256" key="13">
    <source>
        <dbReference type="ARBA" id="ARBA00023175"/>
    </source>
</evidence>
<dbReference type="InterPro" id="IPR013087">
    <property type="entry name" value="Znf_C2H2_type"/>
</dbReference>
<dbReference type="GO" id="GO:0007018">
    <property type="term" value="P:microtubule-based movement"/>
    <property type="evidence" value="ECO:0007669"/>
    <property type="project" value="InterPro"/>
</dbReference>
<evidence type="ECO:0000256" key="10">
    <source>
        <dbReference type="ARBA" id="ARBA00023015"/>
    </source>
</evidence>
<feature type="compositionally biased region" description="Low complexity" evidence="20">
    <location>
        <begin position="402"/>
        <end position="413"/>
    </location>
</feature>
<dbReference type="PROSITE" id="PS50157">
    <property type="entry name" value="ZINC_FINGER_C2H2_2"/>
    <property type="match status" value="3"/>
</dbReference>
<feature type="non-terminal residue" evidence="23">
    <location>
        <position position="1"/>
    </location>
</feature>
<proteinExistence type="inferred from homology"/>
<dbReference type="InterPro" id="IPR036236">
    <property type="entry name" value="Znf_C2H2_sf"/>
</dbReference>
<dbReference type="PANTHER" id="PTHR47969">
    <property type="entry name" value="CHROMOSOME-ASSOCIATED KINESIN KIF4A-RELATED"/>
    <property type="match status" value="1"/>
</dbReference>
<evidence type="ECO:0000256" key="4">
    <source>
        <dbReference type="ARBA" id="ARBA00022723"/>
    </source>
</evidence>
<feature type="region of interest" description="Disordered" evidence="20">
    <location>
        <begin position="639"/>
        <end position="682"/>
    </location>
</feature>
<dbReference type="SMART" id="SM00355">
    <property type="entry name" value="ZnF_C2H2"/>
    <property type="match status" value="3"/>
</dbReference>
<dbReference type="GO" id="GO:0008270">
    <property type="term" value="F:zinc ion binding"/>
    <property type="evidence" value="ECO:0007669"/>
    <property type="project" value="UniProtKB-KW"/>
</dbReference>
<keyword evidence="14" id="KW-0963">Cytoplasm</keyword>
<evidence type="ECO:0000256" key="14">
    <source>
        <dbReference type="ARBA" id="ARBA00023212"/>
    </source>
</evidence>
<comment type="caution">
    <text evidence="23">The sequence shown here is derived from an EMBL/GenBank/DDBJ whole genome shotgun (WGS) entry which is preliminary data.</text>
</comment>
<dbReference type="PROSITE" id="PS00411">
    <property type="entry name" value="KINESIN_MOTOR_1"/>
    <property type="match status" value="1"/>
</dbReference>
<dbReference type="GO" id="GO:0045893">
    <property type="term" value="P:positive regulation of DNA-templated transcription"/>
    <property type="evidence" value="ECO:0007669"/>
    <property type="project" value="UniProtKB-ARBA"/>
</dbReference>
<dbReference type="InterPro" id="IPR001752">
    <property type="entry name" value="Kinesin_motor_dom"/>
</dbReference>
<organism evidence="23 24">
    <name type="scientific">Polypterus senegalus</name>
    <name type="common">Senegal bichir</name>
    <dbReference type="NCBI Taxonomy" id="55291"/>
    <lineage>
        <taxon>Eukaryota</taxon>
        <taxon>Metazoa</taxon>
        <taxon>Chordata</taxon>
        <taxon>Craniata</taxon>
        <taxon>Vertebrata</taxon>
        <taxon>Euteleostomi</taxon>
        <taxon>Actinopterygii</taxon>
        <taxon>Polypteriformes</taxon>
        <taxon>Polypteridae</taxon>
        <taxon>Polypterus</taxon>
    </lineage>
</organism>
<keyword evidence="13 18" id="KW-0505">Motor protein</keyword>
<dbReference type="Pfam" id="PF00225">
    <property type="entry name" value="Kinesin"/>
    <property type="match status" value="1"/>
</dbReference>
<dbReference type="InterPro" id="IPR027640">
    <property type="entry name" value="Kinesin-like_fam"/>
</dbReference>
<evidence type="ECO:0000256" key="5">
    <source>
        <dbReference type="ARBA" id="ARBA00022737"/>
    </source>
</evidence>
<dbReference type="GO" id="GO:0008017">
    <property type="term" value="F:microtubule binding"/>
    <property type="evidence" value="ECO:0007669"/>
    <property type="project" value="InterPro"/>
</dbReference>
<dbReference type="GO" id="GO:0005874">
    <property type="term" value="C:microtubule"/>
    <property type="evidence" value="ECO:0007669"/>
    <property type="project" value="UniProtKB-KW"/>
</dbReference>
<dbReference type="InterPro" id="IPR019821">
    <property type="entry name" value="Kinesin_motor_CS"/>
</dbReference>
<keyword evidence="5" id="KW-0677">Repeat</keyword>
<evidence type="ECO:0000313" key="24">
    <source>
        <dbReference type="Proteomes" id="UP000886611"/>
    </source>
</evidence>
<keyword evidence="24" id="KW-1185">Reference proteome</keyword>
<sequence>MAKRVSIFEAGLKKPQASTARVRVSVRLRPYMSQDDEKNEGPCVRGTGGNSLEIVNWRNTMETMQYQFDAFYGDGSSQQEVYLGSVKPVLTHLLSGQNASIFAYGPTGAGLLVFCSKTHTMLGSPDQPGVIPRAVRDVFQMVREQSVLPSNEEWEFTTTMSYLEIYNEKVLDLLQPKDLKDQDLPIREDKDKNILIPGLTQKLISSFTDFESHFIPASQNRTVASTKLNSRSSRSHTVLLIKVVKSLRRPPFRQLTGKLYLIDLAGSEDNRRTGNQGIRLKESGAINSSLFVLSKVVDALNQGLPRIPYRDSKLTRLLQDSLGGSAHSVMITNLAPEFKYYFDTLTALNFAAKSKQIINKPFTRETVQPTALKRPREESPTRIPAKKKMEAQNISGEVSTESAPGASVSSRSSQNEVYDGSVMERLLMLEKMMMGTPERERLALLKTVQQSRKEIQELREKQKELEAKAQEAQSLLAQQNVLQPSNSSNAEGRVKRNIRPLANKPISVAAPCSKQQAVVSPLQVSRVNPLQQNISEVETTKKTKTSKKVTEQLEGKENMEEFQCKVNSGLLKKSEEMILNLLNTGSLQDLKELQRIGDKKARLIMGYRELNGQFKQTQPTQAQATDSLQVELLPVLEAPPPPPPATSITPITPSPPSTVDTAALSQETDSGVDASSVNRGQKRPRAVVSHICSTCSKQFKNGYNLRRHQAVHTGIKREQRELPRVPVSLLELPGSDVTAALPITVTQQPAGSISTETVTANAQPILGAAVLASAVQTPESSNARRVRKNHACEACGKAFRDVYHLNRHKLSHSDEKPFECPICQQRFKRKDRMSYHVRSHQGGVEKPYVCPHCAKGFSRSVAVVQAWCAVLEDQGQLSLTVSLFLFLGQTTSTAMYGKFIPRRDPSSARYLPSREFDFQKC</sequence>
<keyword evidence="3 18" id="KW-0493">Microtubule</keyword>